<gene>
    <name evidence="2" type="ORF">J1N35_035399</name>
</gene>
<evidence type="ECO:0000313" key="2">
    <source>
        <dbReference type="EMBL" id="KAH1057334.1"/>
    </source>
</evidence>
<dbReference type="AlphaFoldDB" id="A0A9D3UVM5"/>
<comment type="caution">
    <text evidence="2">The sequence shown here is derived from an EMBL/GenBank/DDBJ whole genome shotgun (WGS) entry which is preliminary data.</text>
</comment>
<sequence>MGLLLEGNAGTTLAALIMDGRDRNEVGVAVVSLDSGKHSAVVFHDSKNPNNTAPSSNNSTRLSSVGISGSRKGFSNRGRGISKKRNKILHGNNTRFKIAGSQRVSLKESMEQLLRAYRPFPIPI</sequence>
<feature type="compositionally biased region" description="Low complexity" evidence="1">
    <location>
        <begin position="48"/>
        <end position="60"/>
    </location>
</feature>
<evidence type="ECO:0000313" key="3">
    <source>
        <dbReference type="Proteomes" id="UP000828251"/>
    </source>
</evidence>
<organism evidence="2 3">
    <name type="scientific">Gossypium stocksii</name>
    <dbReference type="NCBI Taxonomy" id="47602"/>
    <lineage>
        <taxon>Eukaryota</taxon>
        <taxon>Viridiplantae</taxon>
        <taxon>Streptophyta</taxon>
        <taxon>Embryophyta</taxon>
        <taxon>Tracheophyta</taxon>
        <taxon>Spermatophyta</taxon>
        <taxon>Magnoliopsida</taxon>
        <taxon>eudicotyledons</taxon>
        <taxon>Gunneridae</taxon>
        <taxon>Pentapetalae</taxon>
        <taxon>rosids</taxon>
        <taxon>malvids</taxon>
        <taxon>Malvales</taxon>
        <taxon>Malvaceae</taxon>
        <taxon>Malvoideae</taxon>
        <taxon>Gossypium</taxon>
    </lineage>
</organism>
<feature type="region of interest" description="Disordered" evidence="1">
    <location>
        <begin position="43"/>
        <end position="87"/>
    </location>
</feature>
<accession>A0A9D3UVM5</accession>
<dbReference type="OrthoDB" id="10434421at2759"/>
<dbReference type="Proteomes" id="UP000828251">
    <property type="component" value="Unassembled WGS sequence"/>
</dbReference>
<reference evidence="2 3" key="1">
    <citation type="journal article" date="2021" name="Plant Biotechnol. J.">
        <title>Multi-omics assisted identification of the key and species-specific regulatory components of drought-tolerant mechanisms in Gossypium stocksii.</title>
        <authorList>
            <person name="Yu D."/>
            <person name="Ke L."/>
            <person name="Zhang D."/>
            <person name="Wu Y."/>
            <person name="Sun Y."/>
            <person name="Mei J."/>
            <person name="Sun J."/>
            <person name="Sun Y."/>
        </authorList>
    </citation>
    <scope>NUCLEOTIDE SEQUENCE [LARGE SCALE GENOMIC DNA]</scope>
    <source>
        <strain evidence="3">cv. E1</strain>
        <tissue evidence="2">Leaf</tissue>
    </source>
</reference>
<dbReference type="EMBL" id="JAIQCV010000010">
    <property type="protein sequence ID" value="KAH1057334.1"/>
    <property type="molecule type" value="Genomic_DNA"/>
</dbReference>
<keyword evidence="3" id="KW-1185">Reference proteome</keyword>
<proteinExistence type="predicted"/>
<protein>
    <submittedName>
        <fullName evidence="2">Uncharacterized protein</fullName>
    </submittedName>
</protein>
<name>A0A9D3UVM5_9ROSI</name>
<evidence type="ECO:0000256" key="1">
    <source>
        <dbReference type="SAM" id="MobiDB-lite"/>
    </source>
</evidence>